<evidence type="ECO:0000313" key="8">
    <source>
        <dbReference type="Proteomes" id="UP000886520"/>
    </source>
</evidence>
<dbReference type="PROSITE" id="PS00486">
    <property type="entry name" value="DNA_MISMATCH_REPAIR_2"/>
    <property type="match status" value="1"/>
</dbReference>
<dbReference type="GO" id="GO:0030983">
    <property type="term" value="F:mismatched DNA binding"/>
    <property type="evidence" value="ECO:0007669"/>
    <property type="project" value="InterPro"/>
</dbReference>
<dbReference type="GO" id="GO:0005524">
    <property type="term" value="F:ATP binding"/>
    <property type="evidence" value="ECO:0007669"/>
    <property type="project" value="UniProtKB-KW"/>
</dbReference>
<feature type="domain" description="DNA mismatch repair proteins mutS family" evidence="6">
    <location>
        <begin position="593"/>
        <end position="609"/>
    </location>
</feature>
<evidence type="ECO:0000256" key="3">
    <source>
        <dbReference type="ARBA" id="ARBA00022840"/>
    </source>
</evidence>
<dbReference type="GO" id="GO:0004519">
    <property type="term" value="F:endonuclease activity"/>
    <property type="evidence" value="ECO:0007669"/>
    <property type="project" value="UniProtKB-KW"/>
</dbReference>
<dbReference type="SUPFAM" id="SSF48334">
    <property type="entry name" value="DNA repair protein MutS, domain III"/>
    <property type="match status" value="1"/>
</dbReference>
<dbReference type="Proteomes" id="UP000886520">
    <property type="component" value="Chromosome 14"/>
</dbReference>
<keyword evidence="1" id="KW-0150">Chloroplast</keyword>
<dbReference type="Gene3D" id="3.40.50.300">
    <property type="entry name" value="P-loop containing nucleotide triphosphate hydrolases"/>
    <property type="match status" value="1"/>
</dbReference>
<keyword evidence="3" id="KW-0067">ATP-binding</keyword>
<feature type="region of interest" description="Disordered" evidence="5">
    <location>
        <begin position="1"/>
        <end position="23"/>
    </location>
</feature>
<dbReference type="EMBL" id="JABFUD020000014">
    <property type="protein sequence ID" value="KAI5070623.1"/>
    <property type="molecule type" value="Genomic_DNA"/>
</dbReference>
<proteinExistence type="predicted"/>
<evidence type="ECO:0000256" key="1">
    <source>
        <dbReference type="ARBA" id="ARBA00022528"/>
    </source>
</evidence>
<dbReference type="Pfam" id="PF00488">
    <property type="entry name" value="MutS_V"/>
    <property type="match status" value="1"/>
</dbReference>
<dbReference type="OrthoDB" id="1924787at2759"/>
<dbReference type="GO" id="GO:0140664">
    <property type="term" value="F:ATP-dependent DNA damage sensor activity"/>
    <property type="evidence" value="ECO:0007669"/>
    <property type="project" value="InterPro"/>
</dbReference>
<feature type="compositionally biased region" description="Basic and acidic residues" evidence="5">
    <location>
        <begin position="1"/>
        <end position="10"/>
    </location>
</feature>
<dbReference type="InterPro" id="IPR027417">
    <property type="entry name" value="P-loop_NTPase"/>
</dbReference>
<dbReference type="GO" id="GO:0006298">
    <property type="term" value="P:mismatch repair"/>
    <property type="evidence" value="ECO:0007669"/>
    <property type="project" value="InterPro"/>
</dbReference>
<protein>
    <recommendedName>
        <fullName evidence="6">DNA mismatch repair proteins mutS family domain-containing protein</fullName>
    </recommendedName>
</protein>
<keyword evidence="2" id="KW-0547">Nucleotide-binding</keyword>
<feature type="compositionally biased region" description="Low complexity" evidence="5">
    <location>
        <begin position="12"/>
        <end position="23"/>
    </location>
</feature>
<dbReference type="InterPro" id="IPR000432">
    <property type="entry name" value="DNA_mismatch_repair_MutS_C"/>
</dbReference>
<accession>A0A9D4UNQ2</accession>
<keyword evidence="1" id="KW-0934">Plastid</keyword>
<dbReference type="PANTHER" id="PTHR48466:SF1">
    <property type="entry name" value="SMR DOMAIN-CONTAINING PROTEIN"/>
    <property type="match status" value="1"/>
</dbReference>
<dbReference type="SMART" id="SM00534">
    <property type="entry name" value="MUTSac"/>
    <property type="match status" value="1"/>
</dbReference>
<keyword evidence="8" id="KW-1185">Reference proteome</keyword>
<dbReference type="AlphaFoldDB" id="A0A9D4UNQ2"/>
<keyword evidence="4" id="KW-0238">DNA-binding</keyword>
<dbReference type="SUPFAM" id="SSF52540">
    <property type="entry name" value="P-loop containing nucleoside triphosphate hydrolases"/>
    <property type="match status" value="1"/>
</dbReference>
<sequence>MPCGREEHPACRTSRTTGTVGSGARARWRGSVALPGVRQLANMECVLLRQCFFLQRSNHTRHSHLTGLRHKSIYSFRALHPHPPASQPSSVQLLGKNQQALVEPGSKIQLLQEGSSQDEELEVEGGGGQDSVEAESLKLLEWLPVCQQVSRFASTHMARDICRKGCIPFGRNQKESEKLLEQTASALLIPSSLDFSGVVDVSTILRSVMAGDVLNVSELCMVGKLLSSSKRVYDQLHNCTPAASPAEVCKSQPKTGPVSSSRSTSSALAPLLSIMENANFCTSLVQSLNMSLDSSSLAILDTASPNLLAIRASRKENMKTLERLLLEIGGKVVAAGGMDSVFVTTRRARQCVAVRASHKHLLPGGVVLDMSNTGATVFMEPKAALELNNNEVQLASKERAEESLILEWLTQELADVAGDIWSLLEKMTHLDLACAKAGHGRWLSSVKPIFSLARDFGGKQDKGVSEGSNAFWVYIEGLSHPLLLEQTLLRREEQEDASFPVPLDFKVKSSVRVIVISGPNTGGKTASMKTFGMATLMAKAGLFVPAKGMAVLPWFDQALADIGDSQSLEQSLSTFSGHIRRVCRIMEAASYKSLVLFDEIGSGTDPSEGAALASAILEHMADHACLTIVTTHFSKLSSLTDQRFEGNQMHWT</sequence>
<dbReference type="InterPro" id="IPR036187">
    <property type="entry name" value="DNA_mismatch_repair_MutS_sf"/>
</dbReference>
<dbReference type="InterPro" id="IPR007696">
    <property type="entry name" value="DNA_mismatch_repair_MutS_core"/>
</dbReference>
<reference evidence="7" key="1">
    <citation type="submission" date="2021-01" db="EMBL/GenBank/DDBJ databases">
        <title>Adiantum capillus-veneris genome.</title>
        <authorList>
            <person name="Fang Y."/>
            <person name="Liao Q."/>
        </authorList>
    </citation>
    <scope>NUCLEOTIDE SEQUENCE</scope>
    <source>
        <strain evidence="7">H3</strain>
        <tissue evidence="7">Leaf</tissue>
    </source>
</reference>
<dbReference type="PANTHER" id="PTHR48466">
    <property type="entry name" value="OS10G0509000 PROTEIN-RELATED"/>
    <property type="match status" value="1"/>
</dbReference>
<evidence type="ECO:0000256" key="5">
    <source>
        <dbReference type="SAM" id="MobiDB-lite"/>
    </source>
</evidence>
<name>A0A9D4UNQ2_ADICA</name>
<evidence type="ECO:0000256" key="2">
    <source>
        <dbReference type="ARBA" id="ARBA00022741"/>
    </source>
</evidence>
<evidence type="ECO:0000313" key="7">
    <source>
        <dbReference type="EMBL" id="KAI5070623.1"/>
    </source>
</evidence>
<comment type="caution">
    <text evidence="7">The sequence shown here is derived from an EMBL/GenBank/DDBJ whole genome shotgun (WGS) entry which is preliminary data.</text>
</comment>
<dbReference type="InterPro" id="IPR045076">
    <property type="entry name" value="MutS"/>
</dbReference>
<organism evidence="7 8">
    <name type="scientific">Adiantum capillus-veneris</name>
    <name type="common">Maidenhair fern</name>
    <dbReference type="NCBI Taxonomy" id="13818"/>
    <lineage>
        <taxon>Eukaryota</taxon>
        <taxon>Viridiplantae</taxon>
        <taxon>Streptophyta</taxon>
        <taxon>Embryophyta</taxon>
        <taxon>Tracheophyta</taxon>
        <taxon>Polypodiopsida</taxon>
        <taxon>Polypodiidae</taxon>
        <taxon>Polypodiales</taxon>
        <taxon>Pteridineae</taxon>
        <taxon>Pteridaceae</taxon>
        <taxon>Vittarioideae</taxon>
        <taxon>Adiantum</taxon>
    </lineage>
</organism>
<evidence type="ECO:0000259" key="6">
    <source>
        <dbReference type="PROSITE" id="PS00486"/>
    </source>
</evidence>
<dbReference type="SMART" id="SM00533">
    <property type="entry name" value="MUTSd"/>
    <property type="match status" value="1"/>
</dbReference>
<gene>
    <name evidence="7" type="ORF">GOP47_0014966</name>
</gene>
<evidence type="ECO:0000256" key="4">
    <source>
        <dbReference type="ARBA" id="ARBA00023125"/>
    </source>
</evidence>